<evidence type="ECO:0000256" key="4">
    <source>
        <dbReference type="ARBA" id="ARBA00023002"/>
    </source>
</evidence>
<dbReference type="InterPro" id="IPR006314">
    <property type="entry name" value="Dyp_peroxidase"/>
</dbReference>
<sequence>MAAAAVTLESDDIQAIVFQGYGRLRAAAYILLELGDDTSRARTWLAGLEPSLSYGEDRPGAYAVNLALTPRGLRRLGVPEEVLRQFSLEFQEGMTSPHRRRLLGDEGAAAPEQWAWGGPGQPAPDAVLLVYAPGVEELAERIAELRAGIAFAGLGVLAVLDTEDIGSVEHFGFTDGVSQPVPAGTARTSTPLHTIAPGEFVLGYDNEHGQRPASPLLPDALDPRGLLPRSSRGSGLRDLGRNGSYLVLRQLRQDVRAFWSWVDSAAGGDDAGSVRLAARMVGRWPSGAALAVSPDRDDPEAAGSNDFGYASDAQGLRCPLGAHVRRTNPRESLPPKPGTPTSVAVGKRHRLLRRGREYGPFLDRAAALGPAGPDEPERGLHFVCLCADLARQFEFVQHTWAMNPNFSALYADPDPLLGGHTSGRHDFTVQRVPVRTRYRDLPSFVTPRGGAYFFLPGRRAVRWLSSGSPSTR</sequence>
<dbReference type="PANTHER" id="PTHR30521:SF5">
    <property type="entry name" value="BLR4509 PROTEIN"/>
    <property type="match status" value="1"/>
</dbReference>
<proteinExistence type="inferred from homology"/>
<evidence type="ECO:0000313" key="9">
    <source>
        <dbReference type="Proteomes" id="UP000293638"/>
    </source>
</evidence>
<dbReference type="RefSeq" id="WP_231116531.1">
    <property type="nucleotide sequence ID" value="NZ_SGXD01000005.1"/>
</dbReference>
<feature type="region of interest" description="Disordered" evidence="7">
    <location>
        <begin position="211"/>
        <end position="235"/>
    </location>
</feature>
<dbReference type="PANTHER" id="PTHR30521">
    <property type="entry name" value="DEFERROCHELATASE/PEROXIDASE"/>
    <property type="match status" value="1"/>
</dbReference>
<protein>
    <submittedName>
        <fullName evidence="8">Dyp-type peroxidase family</fullName>
    </submittedName>
</protein>
<comment type="caution">
    <text evidence="8">The sequence shown here is derived from an EMBL/GenBank/DDBJ whole genome shotgun (WGS) entry which is preliminary data.</text>
</comment>
<organism evidence="8 9">
    <name type="scientific">Motilibacter rhizosphaerae</name>
    <dbReference type="NCBI Taxonomy" id="598652"/>
    <lineage>
        <taxon>Bacteria</taxon>
        <taxon>Bacillati</taxon>
        <taxon>Actinomycetota</taxon>
        <taxon>Actinomycetes</taxon>
        <taxon>Motilibacterales</taxon>
        <taxon>Motilibacteraceae</taxon>
        <taxon>Motilibacter</taxon>
    </lineage>
</organism>
<dbReference type="GO" id="GO:0020037">
    <property type="term" value="F:heme binding"/>
    <property type="evidence" value="ECO:0007669"/>
    <property type="project" value="InterPro"/>
</dbReference>
<dbReference type="EMBL" id="SGXD01000005">
    <property type="protein sequence ID" value="RZS80117.1"/>
    <property type="molecule type" value="Genomic_DNA"/>
</dbReference>
<comment type="similarity">
    <text evidence="6">Belongs to the DyP-type peroxidase family.</text>
</comment>
<evidence type="ECO:0000256" key="2">
    <source>
        <dbReference type="ARBA" id="ARBA00022559"/>
    </source>
</evidence>
<evidence type="ECO:0000256" key="3">
    <source>
        <dbReference type="ARBA" id="ARBA00022723"/>
    </source>
</evidence>
<dbReference type="GO" id="GO:0046872">
    <property type="term" value="F:metal ion binding"/>
    <property type="evidence" value="ECO:0007669"/>
    <property type="project" value="UniProtKB-KW"/>
</dbReference>
<dbReference type="Proteomes" id="UP000293638">
    <property type="component" value="Unassembled WGS sequence"/>
</dbReference>
<dbReference type="SUPFAM" id="SSF54909">
    <property type="entry name" value="Dimeric alpha+beta barrel"/>
    <property type="match status" value="1"/>
</dbReference>
<feature type="region of interest" description="Disordered" evidence="7">
    <location>
        <begin position="326"/>
        <end position="346"/>
    </location>
</feature>
<accession>A0A4Q7NBX2</accession>
<evidence type="ECO:0000256" key="1">
    <source>
        <dbReference type="ARBA" id="ARBA00001970"/>
    </source>
</evidence>
<dbReference type="InterPro" id="IPR011008">
    <property type="entry name" value="Dimeric_a/b-barrel"/>
</dbReference>
<dbReference type="PROSITE" id="PS51404">
    <property type="entry name" value="DYP_PEROXIDASE"/>
    <property type="match status" value="1"/>
</dbReference>
<evidence type="ECO:0000256" key="5">
    <source>
        <dbReference type="ARBA" id="ARBA00023004"/>
    </source>
</evidence>
<gene>
    <name evidence="8" type="ORF">EV189_3598</name>
</gene>
<keyword evidence="5" id="KW-0408">Iron</keyword>
<dbReference type="AlphaFoldDB" id="A0A4Q7NBX2"/>
<keyword evidence="9" id="KW-1185">Reference proteome</keyword>
<evidence type="ECO:0000256" key="7">
    <source>
        <dbReference type="SAM" id="MobiDB-lite"/>
    </source>
</evidence>
<evidence type="ECO:0000256" key="6">
    <source>
        <dbReference type="ARBA" id="ARBA00025737"/>
    </source>
</evidence>
<keyword evidence="4" id="KW-0560">Oxidoreductase</keyword>
<dbReference type="GO" id="GO:0005829">
    <property type="term" value="C:cytosol"/>
    <property type="evidence" value="ECO:0007669"/>
    <property type="project" value="TreeGrafter"/>
</dbReference>
<evidence type="ECO:0000313" key="8">
    <source>
        <dbReference type="EMBL" id="RZS80117.1"/>
    </source>
</evidence>
<comment type="cofactor">
    <cofactor evidence="1">
        <name>heme b</name>
        <dbReference type="ChEBI" id="CHEBI:60344"/>
    </cofactor>
</comment>
<name>A0A4Q7NBX2_9ACTN</name>
<dbReference type="GO" id="GO:0004601">
    <property type="term" value="F:peroxidase activity"/>
    <property type="evidence" value="ECO:0007669"/>
    <property type="project" value="UniProtKB-KW"/>
</dbReference>
<reference evidence="8 9" key="1">
    <citation type="submission" date="2019-02" db="EMBL/GenBank/DDBJ databases">
        <title>Genomic Encyclopedia of Type Strains, Phase IV (KMG-IV): sequencing the most valuable type-strain genomes for metagenomic binning, comparative biology and taxonomic classification.</title>
        <authorList>
            <person name="Goeker M."/>
        </authorList>
    </citation>
    <scope>NUCLEOTIDE SEQUENCE [LARGE SCALE GENOMIC DNA]</scope>
    <source>
        <strain evidence="8 9">DSM 45622</strain>
    </source>
</reference>
<keyword evidence="2 8" id="KW-0575">Peroxidase</keyword>
<keyword evidence="3" id="KW-0479">Metal-binding</keyword>